<protein>
    <submittedName>
        <fullName evidence="2">Uncharacterized protein</fullName>
    </submittedName>
</protein>
<evidence type="ECO:0000256" key="1">
    <source>
        <dbReference type="SAM" id="MobiDB-lite"/>
    </source>
</evidence>
<dbReference type="AlphaFoldDB" id="A0AAF0QI99"/>
<evidence type="ECO:0000313" key="3">
    <source>
        <dbReference type="Proteomes" id="UP001234989"/>
    </source>
</evidence>
<sequence>MFKVTLECIMHFLQLRKQDIQLNHKGKLVSVEKNISFFLRFNWARSTSSSPQQGELHHDNISSFSTKSGTNPVQANLESLQQNSKALPQLLPIQPVQQMLPNQQLTPPCNRLLMQQQLLRSQQLMEHQQAMNSLQQLMQRNNLTNLQHNSLSGVSTNSNTQQYMINSVQPGFNLDLGQSNSLNSLQQVSTGFLQQNLVNNLQHDNISSFSTQSGTNPIQANLGSLC</sequence>
<dbReference type="Proteomes" id="UP001234989">
    <property type="component" value="Chromosome 4"/>
</dbReference>
<accession>A0AAF0QI99</accession>
<evidence type="ECO:0000313" key="2">
    <source>
        <dbReference type="EMBL" id="WMV23312.1"/>
    </source>
</evidence>
<reference evidence="2" key="1">
    <citation type="submission" date="2023-08" db="EMBL/GenBank/DDBJ databases">
        <title>A de novo genome assembly of Solanum verrucosum Schlechtendal, a Mexican diploid species geographically isolated from the other diploid A-genome species in potato relatives.</title>
        <authorList>
            <person name="Hosaka K."/>
        </authorList>
    </citation>
    <scope>NUCLEOTIDE SEQUENCE</scope>
    <source>
        <tissue evidence="2">Young leaves</tissue>
    </source>
</reference>
<feature type="region of interest" description="Disordered" evidence="1">
    <location>
        <begin position="47"/>
        <end position="72"/>
    </location>
</feature>
<dbReference type="EMBL" id="CP133615">
    <property type="protein sequence ID" value="WMV23312.1"/>
    <property type="molecule type" value="Genomic_DNA"/>
</dbReference>
<feature type="compositionally biased region" description="Polar residues" evidence="1">
    <location>
        <begin position="61"/>
        <end position="72"/>
    </location>
</feature>
<organism evidence="2 3">
    <name type="scientific">Solanum verrucosum</name>
    <dbReference type="NCBI Taxonomy" id="315347"/>
    <lineage>
        <taxon>Eukaryota</taxon>
        <taxon>Viridiplantae</taxon>
        <taxon>Streptophyta</taxon>
        <taxon>Embryophyta</taxon>
        <taxon>Tracheophyta</taxon>
        <taxon>Spermatophyta</taxon>
        <taxon>Magnoliopsida</taxon>
        <taxon>eudicotyledons</taxon>
        <taxon>Gunneridae</taxon>
        <taxon>Pentapetalae</taxon>
        <taxon>asterids</taxon>
        <taxon>lamiids</taxon>
        <taxon>Solanales</taxon>
        <taxon>Solanaceae</taxon>
        <taxon>Solanoideae</taxon>
        <taxon>Solaneae</taxon>
        <taxon>Solanum</taxon>
    </lineage>
</organism>
<keyword evidence="3" id="KW-1185">Reference proteome</keyword>
<proteinExistence type="predicted"/>
<name>A0AAF0QI99_SOLVR</name>
<gene>
    <name evidence="2" type="ORF">MTR67_016697</name>
</gene>